<accession>A0A131XZD9</accession>
<dbReference type="EMBL" id="GEFM01004184">
    <property type="protein sequence ID" value="JAP71612.1"/>
    <property type="molecule type" value="mRNA"/>
</dbReference>
<dbReference type="GO" id="GO:0005634">
    <property type="term" value="C:nucleus"/>
    <property type="evidence" value="ECO:0007669"/>
    <property type="project" value="TreeGrafter"/>
</dbReference>
<dbReference type="GO" id="GO:0005737">
    <property type="term" value="C:cytoplasm"/>
    <property type="evidence" value="ECO:0007669"/>
    <property type="project" value="TreeGrafter"/>
</dbReference>
<evidence type="ECO:0000256" key="4">
    <source>
        <dbReference type="ARBA" id="ARBA00043988"/>
    </source>
</evidence>
<dbReference type="InterPro" id="IPR029063">
    <property type="entry name" value="SAM-dependent_MTases_sf"/>
</dbReference>
<reference evidence="5" key="1">
    <citation type="submission" date="2016-02" db="EMBL/GenBank/DDBJ databases">
        <title>RNAseq analyses of the midgut from blood- or serum-fed Ixodes ricinus ticks.</title>
        <authorList>
            <person name="Perner J."/>
            <person name="Provaznik J."/>
            <person name="Schrenkova J."/>
            <person name="Urbanova V."/>
            <person name="Ribeiro J.M."/>
            <person name="Kopacek P."/>
        </authorList>
    </citation>
    <scope>NUCLEOTIDE SEQUENCE</scope>
    <source>
        <tissue evidence="5">Gut</tissue>
    </source>
</reference>
<dbReference type="GO" id="GO:0032259">
    <property type="term" value="P:methylation"/>
    <property type="evidence" value="ECO:0007669"/>
    <property type="project" value="UniProtKB-KW"/>
</dbReference>
<name>A0A131XZD9_IXORI</name>
<dbReference type="Gene3D" id="3.40.50.150">
    <property type="entry name" value="Vaccinia Virus protein VP39"/>
    <property type="match status" value="1"/>
</dbReference>
<dbReference type="CDD" id="cd02440">
    <property type="entry name" value="AdoMet_MTases"/>
    <property type="match status" value="1"/>
</dbReference>
<dbReference type="AlphaFoldDB" id="A0A131XZD9"/>
<keyword evidence="2 5" id="KW-0808">Transferase</keyword>
<dbReference type="PANTHER" id="PTHR14614:SF164">
    <property type="entry name" value="HISTONE-ARGININE METHYLTRANSFERASE METTL23"/>
    <property type="match status" value="1"/>
</dbReference>
<organism evidence="5">
    <name type="scientific">Ixodes ricinus</name>
    <name type="common">Common tick</name>
    <name type="synonym">Acarus ricinus</name>
    <dbReference type="NCBI Taxonomy" id="34613"/>
    <lineage>
        <taxon>Eukaryota</taxon>
        <taxon>Metazoa</taxon>
        <taxon>Ecdysozoa</taxon>
        <taxon>Arthropoda</taxon>
        <taxon>Chelicerata</taxon>
        <taxon>Arachnida</taxon>
        <taxon>Acari</taxon>
        <taxon>Parasitiformes</taxon>
        <taxon>Ixodida</taxon>
        <taxon>Ixodoidea</taxon>
        <taxon>Ixodidae</taxon>
        <taxon>Ixodinae</taxon>
        <taxon>Ixodes</taxon>
    </lineage>
</organism>
<comment type="similarity">
    <text evidence="4">Belongs to the methyltransferase superfamily. METTL23 family.</text>
</comment>
<proteinExistence type="evidence at transcript level"/>
<dbReference type="SUPFAM" id="SSF53335">
    <property type="entry name" value="S-adenosyl-L-methionine-dependent methyltransferases"/>
    <property type="match status" value="1"/>
</dbReference>
<keyword evidence="3" id="KW-0949">S-adenosyl-L-methionine</keyword>
<protein>
    <submittedName>
        <fullName evidence="5">Putative n2n2-dimethylguanosine trna methyltransferase</fullName>
    </submittedName>
</protein>
<sequence>MALSRKKQRMKQPDWLENGDGNYKTRTFVFESHKESLTVKILEMMDPSYGMYVWPCSPVLAQYLWFNREHIKGKRMLEIGAGTGLPGILAALLGSRVTLSDSAPLGIKHCQRNVEANGLTANEVPVVGISWGLFNPALFQLGPIDIVLGSDCFYDPKDFENIIVTVSYLLHQNPHGRFWCTYQIRSADYSLESLLKQWNLVCVHVPLENFEADSPNLAGSGLPGQHTVEMLVMSVDTTVEPSAADKAKALPKKLFHFNLPSHSRG</sequence>
<keyword evidence="1 5" id="KW-0489">Methyltransferase</keyword>
<dbReference type="InterPro" id="IPR019410">
    <property type="entry name" value="Methyltransf_16"/>
</dbReference>
<evidence type="ECO:0000256" key="1">
    <source>
        <dbReference type="ARBA" id="ARBA00022603"/>
    </source>
</evidence>
<dbReference type="GO" id="GO:0008168">
    <property type="term" value="F:methyltransferase activity"/>
    <property type="evidence" value="ECO:0007669"/>
    <property type="project" value="UniProtKB-KW"/>
</dbReference>
<dbReference type="Pfam" id="PF10294">
    <property type="entry name" value="Methyltransf_16"/>
    <property type="match status" value="1"/>
</dbReference>
<evidence type="ECO:0000256" key="3">
    <source>
        <dbReference type="ARBA" id="ARBA00022691"/>
    </source>
</evidence>
<evidence type="ECO:0000313" key="5">
    <source>
        <dbReference type="EMBL" id="JAP71612.1"/>
    </source>
</evidence>
<evidence type="ECO:0000256" key="2">
    <source>
        <dbReference type="ARBA" id="ARBA00022679"/>
    </source>
</evidence>
<dbReference type="PANTHER" id="PTHR14614">
    <property type="entry name" value="HEPATOCELLULAR CARCINOMA-ASSOCIATED ANTIGEN"/>
    <property type="match status" value="1"/>
</dbReference>